<evidence type="ECO:0000256" key="1">
    <source>
        <dbReference type="SAM" id="MobiDB-lite"/>
    </source>
</evidence>
<feature type="compositionally biased region" description="Polar residues" evidence="1">
    <location>
        <begin position="66"/>
        <end position="78"/>
    </location>
</feature>
<dbReference type="EMBL" id="CAJVQB010031173">
    <property type="protein sequence ID" value="CAG8816548.1"/>
    <property type="molecule type" value="Genomic_DNA"/>
</dbReference>
<feature type="region of interest" description="Disordered" evidence="1">
    <location>
        <begin position="66"/>
        <end position="98"/>
    </location>
</feature>
<gene>
    <name evidence="2" type="ORF">GMARGA_LOCUS26574</name>
</gene>
<sequence>MLNTINKLYNKSFTHGGQPISTSTSSQVPSYSCQNGSTSTSPQVLYNYPGFLLYAIITTNSSQFDNASSRQFDNADSNQFDHESYESDDLPDSLKLVA</sequence>
<comment type="caution">
    <text evidence="2">The sequence shown here is derived from an EMBL/GenBank/DDBJ whole genome shotgun (WGS) entry which is preliminary data.</text>
</comment>
<keyword evidence="3" id="KW-1185">Reference proteome</keyword>
<dbReference type="Proteomes" id="UP000789901">
    <property type="component" value="Unassembled WGS sequence"/>
</dbReference>
<feature type="region of interest" description="Disordered" evidence="1">
    <location>
        <begin position="10"/>
        <end position="40"/>
    </location>
</feature>
<protein>
    <submittedName>
        <fullName evidence="2">629_t:CDS:1</fullName>
    </submittedName>
</protein>
<reference evidence="2 3" key="1">
    <citation type="submission" date="2021-06" db="EMBL/GenBank/DDBJ databases">
        <authorList>
            <person name="Kallberg Y."/>
            <person name="Tangrot J."/>
            <person name="Rosling A."/>
        </authorList>
    </citation>
    <scope>NUCLEOTIDE SEQUENCE [LARGE SCALE GENOMIC DNA]</scope>
    <source>
        <strain evidence="2 3">120-4 pot B 10/14</strain>
    </source>
</reference>
<accession>A0ABN7W4Q4</accession>
<feature type="compositionally biased region" description="Low complexity" evidence="1">
    <location>
        <begin position="18"/>
        <end position="32"/>
    </location>
</feature>
<feature type="non-terminal residue" evidence="2">
    <location>
        <position position="98"/>
    </location>
</feature>
<evidence type="ECO:0000313" key="3">
    <source>
        <dbReference type="Proteomes" id="UP000789901"/>
    </source>
</evidence>
<evidence type="ECO:0000313" key="2">
    <source>
        <dbReference type="EMBL" id="CAG8816548.1"/>
    </source>
</evidence>
<name>A0ABN7W4Q4_GIGMA</name>
<organism evidence="2 3">
    <name type="scientific">Gigaspora margarita</name>
    <dbReference type="NCBI Taxonomy" id="4874"/>
    <lineage>
        <taxon>Eukaryota</taxon>
        <taxon>Fungi</taxon>
        <taxon>Fungi incertae sedis</taxon>
        <taxon>Mucoromycota</taxon>
        <taxon>Glomeromycotina</taxon>
        <taxon>Glomeromycetes</taxon>
        <taxon>Diversisporales</taxon>
        <taxon>Gigasporaceae</taxon>
        <taxon>Gigaspora</taxon>
    </lineage>
</organism>
<proteinExistence type="predicted"/>